<comment type="caution">
    <text evidence="3">The sequence shown here is derived from an EMBL/GenBank/DDBJ whole genome shotgun (WGS) entry which is preliminary data.</text>
</comment>
<evidence type="ECO:0000313" key="5">
    <source>
        <dbReference type="Proteomes" id="UP000572268"/>
    </source>
</evidence>
<evidence type="ECO:0000313" key="2">
    <source>
        <dbReference type="EMBL" id="KAF4650310.1"/>
    </source>
</evidence>
<dbReference type="Proteomes" id="UP000572268">
    <property type="component" value="Unassembled WGS sequence"/>
</dbReference>
<evidence type="ECO:0000256" key="1">
    <source>
        <dbReference type="SAM" id="SignalP"/>
    </source>
</evidence>
<evidence type="ECO:0000313" key="4">
    <source>
        <dbReference type="Proteomes" id="UP000570595"/>
    </source>
</evidence>
<dbReference type="EMBL" id="JABAHT010001075">
    <property type="protein sequence ID" value="KAF4650310.1"/>
    <property type="molecule type" value="Genomic_DNA"/>
</dbReference>
<keyword evidence="1" id="KW-0732">Signal</keyword>
<dbReference type="AlphaFoldDB" id="A0A7J6KY02"/>
<dbReference type="Proteomes" id="UP000570595">
    <property type="component" value="Unassembled WGS sequence"/>
</dbReference>
<dbReference type="OrthoDB" id="421326at2759"/>
<name>A0A7J6KY02_PEROL</name>
<organism evidence="3 5">
    <name type="scientific">Perkinsus olseni</name>
    <name type="common">Perkinsus atlanticus</name>
    <dbReference type="NCBI Taxonomy" id="32597"/>
    <lineage>
        <taxon>Eukaryota</taxon>
        <taxon>Sar</taxon>
        <taxon>Alveolata</taxon>
        <taxon>Perkinsozoa</taxon>
        <taxon>Perkinsea</taxon>
        <taxon>Perkinsida</taxon>
        <taxon>Perkinsidae</taxon>
        <taxon>Perkinsus</taxon>
    </lineage>
</organism>
<accession>A0A7J6KY02</accession>
<dbReference type="EMBL" id="JABANN010001053">
    <property type="protein sequence ID" value="KAF4651451.1"/>
    <property type="molecule type" value="Genomic_DNA"/>
</dbReference>
<feature type="signal peptide" evidence="1">
    <location>
        <begin position="1"/>
        <end position="17"/>
    </location>
</feature>
<reference evidence="4 5" key="1">
    <citation type="submission" date="2020-04" db="EMBL/GenBank/DDBJ databases">
        <title>Perkinsus olseni comparative genomics.</title>
        <authorList>
            <person name="Bogema D.R."/>
        </authorList>
    </citation>
    <scope>NUCLEOTIDE SEQUENCE [LARGE SCALE GENOMIC DNA]</scope>
    <source>
        <strain evidence="2">ATCC PRA-179</strain>
        <strain evidence="3">ATCC PRA-31</strain>
    </source>
</reference>
<proteinExistence type="predicted"/>
<feature type="chain" id="PRO_5044127906" evidence="1">
    <location>
        <begin position="18"/>
        <end position="294"/>
    </location>
</feature>
<sequence length="294" mass="31917">MLARLSTLASLFGVSIAGGPASPNGIYCGSSDHWSTLVLIVNSTAGTFAASGTANMPDAAPWHRGDIHFHMNPSGSEMVVEDKKRGNIGGFGYPPPTWTELRFDSGAQAIIAPYRETTMVCTHDQCPGSSGANNKQSGSDGLYCCCSSRYWSWVQFRVDASHKMIDISGVARKNGAAPWHISHAPFYMAKHDSVIVLGVNGESRRSLRKNIGGFGYNPPSWKTLAYDVCTNTITVTGHRGEKIQLNPELCPNIGPHLMTILDPKTGRGGSFYATWLLFTRYIPDIEVEFVNQDG</sequence>
<gene>
    <name evidence="3" type="ORF">FOL46_000313</name>
    <name evidence="2" type="ORF">FOZ61_000427</name>
</gene>
<evidence type="ECO:0000313" key="3">
    <source>
        <dbReference type="EMBL" id="KAF4651451.1"/>
    </source>
</evidence>
<protein>
    <submittedName>
        <fullName evidence="3">Uncharacterized protein</fullName>
    </submittedName>
</protein>